<organism evidence="4 5">
    <name type="scientific">Russula ochroleuca</name>
    <dbReference type="NCBI Taxonomy" id="152965"/>
    <lineage>
        <taxon>Eukaryota</taxon>
        <taxon>Fungi</taxon>
        <taxon>Dikarya</taxon>
        <taxon>Basidiomycota</taxon>
        <taxon>Agaricomycotina</taxon>
        <taxon>Agaricomycetes</taxon>
        <taxon>Russulales</taxon>
        <taxon>Russulaceae</taxon>
        <taxon>Russula</taxon>
    </lineage>
</organism>
<feature type="region of interest" description="Disordered" evidence="2">
    <location>
        <begin position="250"/>
        <end position="298"/>
    </location>
</feature>
<evidence type="ECO:0000259" key="3">
    <source>
        <dbReference type="PROSITE" id="PS50157"/>
    </source>
</evidence>
<accession>A0A9P5K0X0</accession>
<gene>
    <name evidence="4" type="ORF">DFH94DRAFT_807149</name>
</gene>
<dbReference type="InterPro" id="IPR013087">
    <property type="entry name" value="Znf_C2H2_type"/>
</dbReference>
<dbReference type="PROSITE" id="PS50157">
    <property type="entry name" value="ZINC_FINGER_C2H2_2"/>
    <property type="match status" value="1"/>
</dbReference>
<comment type="caution">
    <text evidence="4">The sequence shown here is derived from an EMBL/GenBank/DDBJ whole genome shotgun (WGS) entry which is preliminary data.</text>
</comment>
<keyword evidence="5" id="KW-1185">Reference proteome</keyword>
<evidence type="ECO:0000256" key="1">
    <source>
        <dbReference type="PROSITE-ProRule" id="PRU00042"/>
    </source>
</evidence>
<feature type="compositionally biased region" description="Polar residues" evidence="2">
    <location>
        <begin position="270"/>
        <end position="282"/>
    </location>
</feature>
<protein>
    <recommendedName>
        <fullName evidence="3">C2H2-type domain-containing protein</fullName>
    </recommendedName>
</protein>
<keyword evidence="1" id="KW-0479">Metal-binding</keyword>
<reference evidence="4" key="1">
    <citation type="submission" date="2019-10" db="EMBL/GenBank/DDBJ databases">
        <authorList>
            <consortium name="DOE Joint Genome Institute"/>
            <person name="Kuo A."/>
            <person name="Miyauchi S."/>
            <person name="Kiss E."/>
            <person name="Drula E."/>
            <person name="Kohler A."/>
            <person name="Sanchez-Garcia M."/>
            <person name="Andreopoulos B."/>
            <person name="Barry K.W."/>
            <person name="Bonito G."/>
            <person name="Buee M."/>
            <person name="Carver A."/>
            <person name="Chen C."/>
            <person name="Cichocki N."/>
            <person name="Clum A."/>
            <person name="Culley D."/>
            <person name="Crous P.W."/>
            <person name="Fauchery L."/>
            <person name="Girlanda M."/>
            <person name="Hayes R."/>
            <person name="Keri Z."/>
            <person name="LaButti K."/>
            <person name="Lipzen A."/>
            <person name="Lombard V."/>
            <person name="Magnuson J."/>
            <person name="Maillard F."/>
            <person name="Morin E."/>
            <person name="Murat C."/>
            <person name="Nolan M."/>
            <person name="Ohm R."/>
            <person name="Pangilinan J."/>
            <person name="Pereira M."/>
            <person name="Perotto S."/>
            <person name="Peter M."/>
            <person name="Riley R."/>
            <person name="Sitrit Y."/>
            <person name="Stielow B."/>
            <person name="Szollosi G."/>
            <person name="Zifcakova L."/>
            <person name="Stursova M."/>
            <person name="Spatafora J.W."/>
            <person name="Tedersoo L."/>
            <person name="Vaario L.-M."/>
            <person name="Yamada A."/>
            <person name="Yan M."/>
            <person name="Wang P."/>
            <person name="Xu J."/>
            <person name="Bruns T."/>
            <person name="Baldrian P."/>
            <person name="Vilgalys R."/>
            <person name="Henrissat B."/>
            <person name="Grigoriev I.V."/>
            <person name="Hibbett D."/>
            <person name="Nagy L.G."/>
            <person name="Martin F.M."/>
        </authorList>
    </citation>
    <scope>NUCLEOTIDE SEQUENCE</scope>
    <source>
        <strain evidence="4">Prilba</strain>
    </source>
</reference>
<feature type="domain" description="C2H2-type" evidence="3">
    <location>
        <begin position="299"/>
        <end position="329"/>
    </location>
</feature>
<dbReference type="GO" id="GO:0008270">
    <property type="term" value="F:zinc ion binding"/>
    <property type="evidence" value="ECO:0007669"/>
    <property type="project" value="UniProtKB-KW"/>
</dbReference>
<evidence type="ECO:0000313" key="5">
    <source>
        <dbReference type="Proteomes" id="UP000759537"/>
    </source>
</evidence>
<evidence type="ECO:0000313" key="4">
    <source>
        <dbReference type="EMBL" id="KAF8472952.1"/>
    </source>
</evidence>
<reference evidence="4" key="2">
    <citation type="journal article" date="2020" name="Nat. Commun.">
        <title>Large-scale genome sequencing of mycorrhizal fungi provides insights into the early evolution of symbiotic traits.</title>
        <authorList>
            <person name="Miyauchi S."/>
            <person name="Kiss E."/>
            <person name="Kuo A."/>
            <person name="Drula E."/>
            <person name="Kohler A."/>
            <person name="Sanchez-Garcia M."/>
            <person name="Morin E."/>
            <person name="Andreopoulos B."/>
            <person name="Barry K.W."/>
            <person name="Bonito G."/>
            <person name="Buee M."/>
            <person name="Carver A."/>
            <person name="Chen C."/>
            <person name="Cichocki N."/>
            <person name="Clum A."/>
            <person name="Culley D."/>
            <person name="Crous P.W."/>
            <person name="Fauchery L."/>
            <person name="Girlanda M."/>
            <person name="Hayes R.D."/>
            <person name="Keri Z."/>
            <person name="LaButti K."/>
            <person name="Lipzen A."/>
            <person name="Lombard V."/>
            <person name="Magnuson J."/>
            <person name="Maillard F."/>
            <person name="Murat C."/>
            <person name="Nolan M."/>
            <person name="Ohm R.A."/>
            <person name="Pangilinan J."/>
            <person name="Pereira M.F."/>
            <person name="Perotto S."/>
            <person name="Peter M."/>
            <person name="Pfister S."/>
            <person name="Riley R."/>
            <person name="Sitrit Y."/>
            <person name="Stielow J.B."/>
            <person name="Szollosi G."/>
            <person name="Zifcakova L."/>
            <person name="Stursova M."/>
            <person name="Spatafora J.W."/>
            <person name="Tedersoo L."/>
            <person name="Vaario L.M."/>
            <person name="Yamada A."/>
            <person name="Yan M."/>
            <person name="Wang P."/>
            <person name="Xu J."/>
            <person name="Bruns T."/>
            <person name="Baldrian P."/>
            <person name="Vilgalys R."/>
            <person name="Dunand C."/>
            <person name="Henrissat B."/>
            <person name="Grigoriev I.V."/>
            <person name="Hibbett D."/>
            <person name="Nagy L.G."/>
            <person name="Martin F.M."/>
        </authorList>
    </citation>
    <scope>NUCLEOTIDE SEQUENCE</scope>
    <source>
        <strain evidence="4">Prilba</strain>
    </source>
</reference>
<dbReference type="EMBL" id="WHVB01000019">
    <property type="protein sequence ID" value="KAF8472952.1"/>
    <property type="molecule type" value="Genomic_DNA"/>
</dbReference>
<evidence type="ECO:0000256" key="2">
    <source>
        <dbReference type="SAM" id="MobiDB-lite"/>
    </source>
</evidence>
<proteinExistence type="predicted"/>
<dbReference type="AlphaFoldDB" id="A0A9P5K0X0"/>
<name>A0A9P5K0X0_9AGAM</name>
<keyword evidence="1" id="KW-0862">Zinc</keyword>
<dbReference type="Proteomes" id="UP000759537">
    <property type="component" value="Unassembled WGS sequence"/>
</dbReference>
<keyword evidence="1" id="KW-0863">Zinc-finger</keyword>
<sequence length="434" mass="48521">MSAFQQTLTHQHGALGYASLLSATPTQSQYNVPQLNALSDYPSPGSGHETPVEQHRTLTYPPLWFFIPWQSLYQFLQPYAFEYPSSGSEHETPGNQHDSPIYALSWSLVPEQSLYRFLQCCVLTGNPSGSGHETPIEQHAMPTYPPSSSWFRIPAHSLYQFLRTEDPLSDSGYEAPADQHYSPIYAHSWFHVPAQSLYQFLQYCVLTGDLSSCSEYETFSDQRSTPAFAPSQPAMSEQSQYQDHHLDVLADHPSFTSGDETTETSEDGSVSNSLPRSVTPTPSEDLDAQPNEPTPSIPSLCPICGKRFSGARERNRHLKSYLPHSIYCPFKDCPWTGRRRCDLTTHWGKKHSKTGQVLGSEKYKIYEPKAFVKSILDGSSHVEVACRSAYEKVQERLLELGKVDAGANVLGRKLDIEDVDVMSINSESSRLSPG</sequence>